<feature type="region of interest" description="Disordered" evidence="1">
    <location>
        <begin position="67"/>
        <end position="101"/>
    </location>
</feature>
<feature type="compositionally biased region" description="Low complexity" evidence="1">
    <location>
        <begin position="71"/>
        <end position="101"/>
    </location>
</feature>
<dbReference type="AlphaFoldDB" id="A0A8J3U2D6"/>
<protein>
    <recommendedName>
        <fullName evidence="4">AMP-dependent synthetase/ligase domain-containing protein</fullName>
    </recommendedName>
</protein>
<evidence type="ECO:0000256" key="1">
    <source>
        <dbReference type="SAM" id="MobiDB-lite"/>
    </source>
</evidence>
<proteinExistence type="predicted"/>
<dbReference type="EMBL" id="BOOP01000007">
    <property type="protein sequence ID" value="GII36955.1"/>
    <property type="molecule type" value="Genomic_DNA"/>
</dbReference>
<dbReference type="RefSeq" id="WP_239116560.1">
    <property type="nucleotide sequence ID" value="NZ_BAABHI010000018.1"/>
</dbReference>
<name>A0A8J3U2D6_9ACTN</name>
<dbReference type="SUPFAM" id="SSF56801">
    <property type="entry name" value="Acetyl-CoA synthetase-like"/>
    <property type="match status" value="1"/>
</dbReference>
<gene>
    <name evidence="2" type="ORF">Pph01_19580</name>
</gene>
<dbReference type="Proteomes" id="UP000622547">
    <property type="component" value="Unassembled WGS sequence"/>
</dbReference>
<organism evidence="2 3">
    <name type="scientific">Planotetraspora phitsanulokensis</name>
    <dbReference type="NCBI Taxonomy" id="575192"/>
    <lineage>
        <taxon>Bacteria</taxon>
        <taxon>Bacillati</taxon>
        <taxon>Actinomycetota</taxon>
        <taxon>Actinomycetes</taxon>
        <taxon>Streptosporangiales</taxon>
        <taxon>Streptosporangiaceae</taxon>
        <taxon>Planotetraspora</taxon>
    </lineage>
</organism>
<accession>A0A8J3U2D6</accession>
<evidence type="ECO:0008006" key="4">
    <source>
        <dbReference type="Google" id="ProtNLM"/>
    </source>
</evidence>
<evidence type="ECO:0000313" key="2">
    <source>
        <dbReference type="EMBL" id="GII36955.1"/>
    </source>
</evidence>
<sequence>MNSALRTGPDAGYALHADGTRVDRLADIVRRRAAATPDLPAVIEPGRTITHADLDARSSRVAQALLADGVRATGSPTSASTPPRSSRSCTARPRSARSPPR</sequence>
<keyword evidence="3" id="KW-1185">Reference proteome</keyword>
<dbReference type="Gene3D" id="3.40.50.980">
    <property type="match status" value="1"/>
</dbReference>
<comment type="caution">
    <text evidence="2">The sequence shown here is derived from an EMBL/GenBank/DDBJ whole genome shotgun (WGS) entry which is preliminary data.</text>
</comment>
<evidence type="ECO:0000313" key="3">
    <source>
        <dbReference type="Proteomes" id="UP000622547"/>
    </source>
</evidence>
<reference evidence="2 3" key="1">
    <citation type="submission" date="2021-01" db="EMBL/GenBank/DDBJ databases">
        <title>Whole genome shotgun sequence of Planotetraspora phitsanulokensis NBRC 104273.</title>
        <authorList>
            <person name="Komaki H."/>
            <person name="Tamura T."/>
        </authorList>
    </citation>
    <scope>NUCLEOTIDE SEQUENCE [LARGE SCALE GENOMIC DNA]</scope>
    <source>
        <strain evidence="2 3">NBRC 104273</strain>
    </source>
</reference>